<keyword evidence="2" id="KW-0472">Membrane</keyword>
<organism evidence="3 4">
    <name type="scientific">Cohnella xylanilytica</name>
    <dbReference type="NCBI Taxonomy" id="557555"/>
    <lineage>
        <taxon>Bacteria</taxon>
        <taxon>Bacillati</taxon>
        <taxon>Bacillota</taxon>
        <taxon>Bacilli</taxon>
        <taxon>Bacillales</taxon>
        <taxon>Paenibacillaceae</taxon>
        <taxon>Cohnella</taxon>
    </lineage>
</organism>
<evidence type="ECO:0000256" key="2">
    <source>
        <dbReference type="SAM" id="Phobius"/>
    </source>
</evidence>
<dbReference type="EMBL" id="JACJVR010000005">
    <property type="protein sequence ID" value="MBB6690266.1"/>
    <property type="molecule type" value="Genomic_DNA"/>
</dbReference>
<evidence type="ECO:0000313" key="3">
    <source>
        <dbReference type="EMBL" id="MBB6690266.1"/>
    </source>
</evidence>
<dbReference type="RefSeq" id="WP_185134286.1">
    <property type="nucleotide sequence ID" value="NZ_BORM01000005.1"/>
</dbReference>
<reference evidence="3 4" key="1">
    <citation type="submission" date="2020-08" db="EMBL/GenBank/DDBJ databases">
        <title>Cohnella phylogeny.</title>
        <authorList>
            <person name="Dunlap C."/>
        </authorList>
    </citation>
    <scope>NUCLEOTIDE SEQUENCE [LARGE SCALE GENOMIC DNA]</scope>
    <source>
        <strain evidence="3 4">DSM 25239</strain>
    </source>
</reference>
<dbReference type="Proteomes" id="UP000553776">
    <property type="component" value="Unassembled WGS sequence"/>
</dbReference>
<protein>
    <submittedName>
        <fullName evidence="3">Uncharacterized protein</fullName>
    </submittedName>
</protein>
<gene>
    <name evidence="3" type="ORF">H7B90_02520</name>
</gene>
<name>A0A841TPL4_9BACL</name>
<evidence type="ECO:0000256" key="1">
    <source>
        <dbReference type="SAM" id="MobiDB-lite"/>
    </source>
</evidence>
<keyword evidence="2" id="KW-1133">Transmembrane helix</keyword>
<keyword evidence="4" id="KW-1185">Reference proteome</keyword>
<feature type="region of interest" description="Disordered" evidence="1">
    <location>
        <begin position="48"/>
        <end position="68"/>
    </location>
</feature>
<feature type="transmembrane region" description="Helical" evidence="2">
    <location>
        <begin position="6"/>
        <end position="23"/>
    </location>
</feature>
<dbReference type="AlphaFoldDB" id="A0A841TPL4"/>
<evidence type="ECO:0000313" key="4">
    <source>
        <dbReference type="Proteomes" id="UP000553776"/>
    </source>
</evidence>
<comment type="caution">
    <text evidence="3">The sequence shown here is derived from an EMBL/GenBank/DDBJ whole genome shotgun (WGS) entry which is preliminary data.</text>
</comment>
<keyword evidence="2" id="KW-0812">Transmembrane</keyword>
<accession>A0A841TPL4</accession>
<sequence>MGEAIVIWIIVALVSFLLLYYVIRTAIDESGLNRNLEEVKELLKELRSKESQGEKVERSEGSDKGVEE</sequence>
<proteinExistence type="predicted"/>